<evidence type="ECO:0000256" key="1">
    <source>
        <dbReference type="ARBA" id="ARBA00022490"/>
    </source>
</evidence>
<dbReference type="GO" id="GO:0032153">
    <property type="term" value="C:cell division site"/>
    <property type="evidence" value="ECO:0007669"/>
    <property type="project" value="TreeGrafter"/>
</dbReference>
<dbReference type="InterPro" id="IPR009777">
    <property type="entry name" value="ZapD"/>
</dbReference>
<keyword evidence="3 5" id="KW-0717">Septation</keyword>
<keyword evidence="1 5" id="KW-0963">Cytoplasm</keyword>
<keyword evidence="4 5" id="KW-0131">Cell cycle</keyword>
<protein>
    <recommendedName>
        <fullName evidence="5">Cell division protein ZapD</fullName>
    </recommendedName>
    <alternativeName>
        <fullName evidence="5">Z ring-associated protein D</fullName>
    </alternativeName>
</protein>
<dbReference type="SUPFAM" id="SSF160950">
    <property type="entry name" value="YacF-like"/>
    <property type="match status" value="1"/>
</dbReference>
<dbReference type="Gene3D" id="1.10.3900.10">
    <property type="entry name" value="YacF-like"/>
    <property type="match status" value="1"/>
</dbReference>
<dbReference type="InterPro" id="IPR036268">
    <property type="entry name" value="ZapD_sf"/>
</dbReference>
<gene>
    <name evidence="5" type="primary">zapD</name>
    <name evidence="6" type="ORF">BN112_3989</name>
</gene>
<dbReference type="Pfam" id="PF07072">
    <property type="entry name" value="ZapD"/>
    <property type="match status" value="1"/>
</dbReference>
<dbReference type="Proteomes" id="UP000007564">
    <property type="component" value="Chromosome"/>
</dbReference>
<dbReference type="GO" id="GO:0043093">
    <property type="term" value="P:FtsZ-dependent cytokinesis"/>
    <property type="evidence" value="ECO:0007669"/>
    <property type="project" value="UniProtKB-UniRule"/>
</dbReference>
<evidence type="ECO:0000256" key="5">
    <source>
        <dbReference type="HAMAP-Rule" id="MF_01092"/>
    </source>
</evidence>
<dbReference type="PANTHER" id="PTHR39455">
    <property type="entry name" value="CELL DIVISION PROTEIN ZAPD"/>
    <property type="match status" value="1"/>
</dbReference>
<dbReference type="InterPro" id="IPR027462">
    <property type="entry name" value="ZapD_C"/>
</dbReference>
<organism evidence="6 7">
    <name type="scientific">Bordetella bronchiseptica 253</name>
    <dbReference type="NCBI Taxonomy" id="568707"/>
    <lineage>
        <taxon>Bacteria</taxon>
        <taxon>Pseudomonadati</taxon>
        <taxon>Pseudomonadota</taxon>
        <taxon>Betaproteobacteria</taxon>
        <taxon>Burkholderiales</taxon>
        <taxon>Alcaligenaceae</taxon>
        <taxon>Bordetella</taxon>
    </lineage>
</organism>
<proteinExistence type="inferred from homology"/>
<evidence type="ECO:0000256" key="4">
    <source>
        <dbReference type="ARBA" id="ARBA00023306"/>
    </source>
</evidence>
<dbReference type="EMBL" id="HE965806">
    <property type="protein sequence ID" value="CCJ55903.1"/>
    <property type="molecule type" value="Genomic_DNA"/>
</dbReference>
<dbReference type="AlphaFoldDB" id="A0A0C6PB96"/>
<name>A0A0C6PB96_BORBO</name>
<dbReference type="HAMAP" id="MF_01092">
    <property type="entry name" value="ZapD"/>
    <property type="match status" value="1"/>
</dbReference>
<accession>A0A0C6PB96</accession>
<comment type="subunit">
    <text evidence="5">Interacts with FtsZ.</text>
</comment>
<evidence type="ECO:0000313" key="6">
    <source>
        <dbReference type="EMBL" id="CCJ55903.1"/>
    </source>
</evidence>
<dbReference type="KEGG" id="bbh:BN112_3989"/>
<dbReference type="GO" id="GO:0005737">
    <property type="term" value="C:cytoplasm"/>
    <property type="evidence" value="ECO:0007669"/>
    <property type="project" value="UniProtKB-SubCell"/>
</dbReference>
<sequence length="253" mass="28608">MASVILYEYPFNERIRAYLRLEYLFDRLFFFAREGDARLHQIAVSSLFDLLDASERTDIKGAVLQDLERQRMALVGLRDHPGVAQDALEAMLRDMERVVAALAAQGKTGQALRENEWLVSLRGRLAVPGGATQVDMPSYHAWQNKPESVRCADLQSWLAPLLPLHEGLSMALRLLRESGRRADIAAEQGGYQQMLAGKIYHLLRVWVDPSLGVFPEISANKYMVWIRFSTQDGEVKPQQVSRDVAFQMSLCSS</sequence>
<reference evidence="6 7" key="1">
    <citation type="journal article" date="2012" name="BMC Genomics">
        <title>Comparative genomics of the classical Bordetella subspecies: the evolution and exchange of virulence-associated diversity amongst closely related pathogens.</title>
        <authorList>
            <person name="Park J."/>
            <person name="Zhang Y."/>
            <person name="Buboltz A.M."/>
            <person name="Zhang X."/>
            <person name="Schuster S.C."/>
            <person name="Ahuja U."/>
            <person name="Liu M."/>
            <person name="Miller J.F."/>
            <person name="Sebaihia M."/>
            <person name="Bentley S.D."/>
            <person name="Parkhill J."/>
            <person name="Harvill E.T."/>
        </authorList>
    </citation>
    <scope>NUCLEOTIDE SEQUENCE [LARGE SCALE GENOMIC DNA]</scope>
    <source>
        <strain evidence="6 7">253</strain>
    </source>
</reference>
<evidence type="ECO:0000313" key="7">
    <source>
        <dbReference type="Proteomes" id="UP000007564"/>
    </source>
</evidence>
<dbReference type="PANTHER" id="PTHR39455:SF1">
    <property type="entry name" value="CELL DIVISION PROTEIN ZAPD"/>
    <property type="match status" value="1"/>
</dbReference>
<dbReference type="SMR" id="A0A0C6PB96"/>
<comment type="subcellular location">
    <subcellularLocation>
        <location evidence="5">Cytoplasm</location>
    </subcellularLocation>
    <text evidence="5">Localizes to mid-cell in an FtsZ-dependent manner.</text>
</comment>
<dbReference type="GO" id="GO:0000917">
    <property type="term" value="P:division septum assembly"/>
    <property type="evidence" value="ECO:0007669"/>
    <property type="project" value="UniProtKB-KW"/>
</dbReference>
<comment type="function">
    <text evidence="5">Cell division factor that enhances FtsZ-ring assembly. Directly interacts with FtsZ and promotes bundling of FtsZ protofilaments, with a reduction in FtsZ GTPase activity.</text>
</comment>
<evidence type="ECO:0000256" key="3">
    <source>
        <dbReference type="ARBA" id="ARBA00023210"/>
    </source>
</evidence>
<dbReference type="OrthoDB" id="5294622at2"/>
<keyword evidence="2 5" id="KW-0132">Cell division</keyword>
<evidence type="ECO:0000256" key="2">
    <source>
        <dbReference type="ARBA" id="ARBA00022618"/>
    </source>
</evidence>
<comment type="similarity">
    <text evidence="5">Belongs to the ZapD family.</text>
</comment>
<dbReference type="Gene3D" id="2.60.440.10">
    <property type="entry name" value="YacF-like domains"/>
    <property type="match status" value="1"/>
</dbReference>
<dbReference type="NCBIfam" id="NF003656">
    <property type="entry name" value="PRK05287.1-4"/>
    <property type="match status" value="1"/>
</dbReference>
<dbReference type="HOGENOM" id="CLU_076303_0_1_4"/>